<evidence type="ECO:0000313" key="2">
    <source>
        <dbReference type="EMBL" id="ADU65353.1"/>
    </source>
</evidence>
<evidence type="ECO:0008006" key="4">
    <source>
        <dbReference type="Google" id="ProtNLM"/>
    </source>
</evidence>
<evidence type="ECO:0000256" key="1">
    <source>
        <dbReference type="SAM" id="Phobius"/>
    </source>
</evidence>
<dbReference type="STRING" id="653733.Selin_0605"/>
<protein>
    <recommendedName>
        <fullName evidence="4">Fimbrial assembly family protein</fullName>
    </recommendedName>
</protein>
<dbReference type="KEGG" id="din:Selin_0605"/>
<dbReference type="InParanoid" id="E6W121"/>
<proteinExistence type="predicted"/>
<gene>
    <name evidence="2" type="ordered locus">Selin_0605</name>
</gene>
<dbReference type="EMBL" id="CP002432">
    <property type="protein sequence ID" value="ADU65353.1"/>
    <property type="molecule type" value="Genomic_DNA"/>
</dbReference>
<organism evidence="2 3">
    <name type="scientific">Desulfurispirillum indicum (strain ATCC BAA-1389 / DSM 22839 / S5)</name>
    <dbReference type="NCBI Taxonomy" id="653733"/>
    <lineage>
        <taxon>Bacteria</taxon>
        <taxon>Pseudomonadati</taxon>
        <taxon>Chrysiogenota</taxon>
        <taxon>Chrysiogenia</taxon>
        <taxon>Chrysiogenales</taxon>
        <taxon>Chrysiogenaceae</taxon>
        <taxon>Desulfurispirillum</taxon>
    </lineage>
</organism>
<dbReference type="AlphaFoldDB" id="E6W121"/>
<keyword evidence="1" id="KW-1133">Transmembrane helix</keyword>
<name>E6W121_DESIS</name>
<keyword evidence="1" id="KW-0812">Transmembrane</keyword>
<evidence type="ECO:0000313" key="3">
    <source>
        <dbReference type="Proteomes" id="UP000002572"/>
    </source>
</evidence>
<dbReference type="HOGENOM" id="CLU_1037184_0_0_0"/>
<reference evidence="2 3" key="1">
    <citation type="submission" date="2010-12" db="EMBL/GenBank/DDBJ databases">
        <title>Complete sequence of Desulfurispirillum indicum S5.</title>
        <authorList>
            <consortium name="US DOE Joint Genome Institute"/>
            <person name="Lucas S."/>
            <person name="Copeland A."/>
            <person name="Lapidus A."/>
            <person name="Cheng J.-F."/>
            <person name="Goodwin L."/>
            <person name="Pitluck S."/>
            <person name="Chertkov O."/>
            <person name="Held B."/>
            <person name="Detter J.C."/>
            <person name="Han C."/>
            <person name="Tapia R."/>
            <person name="Land M."/>
            <person name="Hauser L."/>
            <person name="Kyrpides N."/>
            <person name="Ivanova N."/>
            <person name="Mikhailova N."/>
            <person name="Haggblom M."/>
            <person name="Rauschenbach I."/>
            <person name="Bini E."/>
            <person name="Woyke T."/>
        </authorList>
    </citation>
    <scope>NUCLEOTIDE SEQUENCE [LARGE SCALE GENOMIC DNA]</scope>
    <source>
        <strain evidence="3">ATCC BAA-1389 / DSM 22839 / S5</strain>
    </source>
</reference>
<feature type="transmembrane region" description="Helical" evidence="1">
    <location>
        <begin position="12"/>
        <end position="30"/>
    </location>
</feature>
<dbReference type="Proteomes" id="UP000002572">
    <property type="component" value="Chromosome"/>
</dbReference>
<sequence>MKGVFSGSRRERFLVVVTLFMVLMTLLWSVRQAILAENRRLADEIARVRAALEHASELSASTSPSAVAASEVFGGSFVRDLLPWYLENHHIQVLQLHGSPAVSGSGGAARVSGYGLTLRGKSHSLSDFFEFLQELPGILALDQVRLLGTDGGEFELSLRLYVAEDVYRRWQSPALVSGSKAHPVEESAGAGSVTLAEAEAVTTAVSLEGALLRGGRWCVILQDKCFEVGEALPGRHWSVEEISPNGVTLTALHGNVRERQLRILFNQE</sequence>
<keyword evidence="3" id="KW-1185">Reference proteome</keyword>
<accession>E6W121</accession>
<keyword evidence="1" id="KW-0472">Membrane</keyword>